<comment type="caution">
    <text evidence="2">The sequence shown here is derived from an EMBL/GenBank/DDBJ whole genome shotgun (WGS) entry which is preliminary data.</text>
</comment>
<dbReference type="GO" id="GO:0003677">
    <property type="term" value="F:DNA binding"/>
    <property type="evidence" value="ECO:0007669"/>
    <property type="project" value="InterPro"/>
</dbReference>
<protein>
    <submittedName>
        <fullName evidence="2">IclR helix-turn-helix domain protein</fullName>
    </submittedName>
</protein>
<proteinExistence type="predicted"/>
<feature type="domain" description="HTH iclR-type" evidence="1">
    <location>
        <begin position="213"/>
        <end position="247"/>
    </location>
</feature>
<evidence type="ECO:0000313" key="3">
    <source>
        <dbReference type="Proteomes" id="UP000188729"/>
    </source>
</evidence>
<evidence type="ECO:0000259" key="1">
    <source>
        <dbReference type="Pfam" id="PF09339"/>
    </source>
</evidence>
<dbReference type="STRING" id="1915074.SPHI_13240"/>
<sequence length="308" mass="33585">MTQAADPPLRQLARLRTEVAVAAYQQAGEIFPGDPLLSVEFGIVALRCLPDWVRGDAIAPPVAGECSISMRQIARSLGTAPETVRRHIGQLRDRGALIVSDQGVLLATTDENAARVAQYLLGVHDLMIRLIEDVTLTCDLHLPVGSPATVGMADVIGRAIEVLLLPVDTFHLVGHQQAFLLWGALTAVAVRGVTYDPVLARRYAVAIPPDELRSSTSLRRLADALGIPYATAWRHIQTLQERGLVTRLSSDRWTVLTVNLLVDTAQAVGTPPSIFTLRKLRELTLLGLDPWCVEQRYQRGRPSPPLLG</sequence>
<gene>
    <name evidence="2" type="ORF">SPHI_13240</name>
</gene>
<dbReference type="AlphaFoldDB" id="A0A1V2EWI2"/>
<dbReference type="Proteomes" id="UP000188729">
    <property type="component" value="Unassembled WGS sequence"/>
</dbReference>
<evidence type="ECO:0000313" key="2">
    <source>
        <dbReference type="EMBL" id="ONF96539.1"/>
    </source>
</evidence>
<accession>A0A1V2EWI2</accession>
<reference evidence="2 3" key="1">
    <citation type="submission" date="2016-11" db="EMBL/GenBank/DDBJ databases">
        <title>Genome sequence of Sphingomonas jeddahensis G39.</title>
        <authorList>
            <person name="Poehlein A."/>
            <person name="Wuebbeler J.H."/>
            <person name="Steinbuechel A."/>
            <person name="Daniel R."/>
        </authorList>
    </citation>
    <scope>NUCLEOTIDE SEQUENCE [LARGE SCALE GENOMIC DNA]</scope>
    <source>
        <strain evidence="2 3">G39</strain>
    </source>
</reference>
<dbReference type="InterPro" id="IPR005471">
    <property type="entry name" value="Tscrpt_reg_IclR_N"/>
</dbReference>
<keyword evidence="3" id="KW-1185">Reference proteome</keyword>
<dbReference type="EMBL" id="MPSB01000004">
    <property type="protein sequence ID" value="ONF96539.1"/>
    <property type="molecule type" value="Genomic_DNA"/>
</dbReference>
<name>A0A1V2EWI2_9SPHN</name>
<dbReference type="Pfam" id="PF09339">
    <property type="entry name" value="HTH_IclR"/>
    <property type="match status" value="1"/>
</dbReference>
<dbReference type="SUPFAM" id="SSF46785">
    <property type="entry name" value="Winged helix' DNA-binding domain"/>
    <property type="match status" value="2"/>
</dbReference>
<dbReference type="GO" id="GO:0006355">
    <property type="term" value="P:regulation of DNA-templated transcription"/>
    <property type="evidence" value="ECO:0007669"/>
    <property type="project" value="InterPro"/>
</dbReference>
<dbReference type="InterPro" id="IPR036390">
    <property type="entry name" value="WH_DNA-bd_sf"/>
</dbReference>
<organism evidence="2 3">
    <name type="scientific">Sphingomonas jeddahensis</name>
    <dbReference type="NCBI Taxonomy" id="1915074"/>
    <lineage>
        <taxon>Bacteria</taxon>
        <taxon>Pseudomonadati</taxon>
        <taxon>Pseudomonadota</taxon>
        <taxon>Alphaproteobacteria</taxon>
        <taxon>Sphingomonadales</taxon>
        <taxon>Sphingomonadaceae</taxon>
        <taxon>Sphingomonas</taxon>
    </lineage>
</organism>
<dbReference type="InterPro" id="IPR036388">
    <property type="entry name" value="WH-like_DNA-bd_sf"/>
</dbReference>
<dbReference type="Gene3D" id="1.10.10.10">
    <property type="entry name" value="Winged helix-like DNA-binding domain superfamily/Winged helix DNA-binding domain"/>
    <property type="match status" value="1"/>
</dbReference>